<dbReference type="RefSeq" id="WP_092316960.1">
    <property type="nucleotide sequence ID" value="NZ_FOKY01000001.1"/>
</dbReference>
<evidence type="ECO:0000256" key="8">
    <source>
        <dbReference type="PIRSR" id="PIRSR000239-1"/>
    </source>
</evidence>
<dbReference type="GO" id="GO:0033554">
    <property type="term" value="P:cellular response to stress"/>
    <property type="evidence" value="ECO:0007669"/>
    <property type="project" value="TreeGrafter"/>
</dbReference>
<evidence type="ECO:0000313" key="10">
    <source>
        <dbReference type="EMBL" id="SFB67365.1"/>
    </source>
</evidence>
<gene>
    <name evidence="10" type="ORF">SAMN02745150_00053</name>
</gene>
<evidence type="ECO:0000256" key="5">
    <source>
        <dbReference type="ARBA" id="ARBA00023002"/>
    </source>
</evidence>
<reference evidence="11" key="1">
    <citation type="submission" date="2016-10" db="EMBL/GenBank/DDBJ databases">
        <authorList>
            <person name="Varghese N."/>
            <person name="Submissions S."/>
        </authorList>
    </citation>
    <scope>NUCLEOTIDE SEQUENCE [LARGE SCALE GENOMIC DNA]</scope>
    <source>
        <strain evidence="11">ATCC 43811</strain>
    </source>
</reference>
<keyword evidence="4" id="KW-0575">Peroxidase</keyword>
<dbReference type="InterPro" id="IPR036249">
    <property type="entry name" value="Thioredoxin-like_sf"/>
</dbReference>
<dbReference type="AlphaFoldDB" id="A0A1I1CXE8"/>
<dbReference type="CDD" id="cd03015">
    <property type="entry name" value="PRX_Typ2cys"/>
    <property type="match status" value="1"/>
</dbReference>
<comment type="similarity">
    <text evidence="2">Belongs to the peroxiredoxin family. AhpC/Prx1 subfamily.</text>
</comment>
<dbReference type="Proteomes" id="UP000240042">
    <property type="component" value="Unassembled WGS sequence"/>
</dbReference>
<dbReference type="Pfam" id="PF10417">
    <property type="entry name" value="1-cysPrx_C"/>
    <property type="match status" value="1"/>
</dbReference>
<dbReference type="SUPFAM" id="SSF52833">
    <property type="entry name" value="Thioredoxin-like"/>
    <property type="match status" value="1"/>
</dbReference>
<dbReference type="EMBL" id="FOKY01000001">
    <property type="protein sequence ID" value="SFB67365.1"/>
    <property type="molecule type" value="Genomic_DNA"/>
</dbReference>
<evidence type="ECO:0000256" key="6">
    <source>
        <dbReference type="ARBA" id="ARBA00023157"/>
    </source>
</evidence>
<dbReference type="GO" id="GO:0006979">
    <property type="term" value="P:response to oxidative stress"/>
    <property type="evidence" value="ECO:0007669"/>
    <property type="project" value="TreeGrafter"/>
</dbReference>
<dbReference type="InterPro" id="IPR050217">
    <property type="entry name" value="Peroxiredoxin"/>
</dbReference>
<evidence type="ECO:0000256" key="1">
    <source>
        <dbReference type="ARBA" id="ARBA00004496"/>
    </source>
</evidence>
<dbReference type="PIRSF" id="PIRSF000239">
    <property type="entry name" value="AHPC"/>
    <property type="match status" value="1"/>
</dbReference>
<dbReference type="InterPro" id="IPR024706">
    <property type="entry name" value="Peroxiredoxin_AhpC-typ"/>
</dbReference>
<sequence length="194" mass="21882">MSLVGKPAPDFTATAALNQEEKEIQLSDYKGKLILFFFYPFDFTYVCPTEIRAFSDKLDEFKKRGVEVIGCSVDSVHSHKAWLRTPREKGGIEHVAYPIVADITKSIARDYGVLMEDKGYALRGSFLIDKDFIVRMEQVYDGPLGRSVEETLRVIDAWIFFEKNGEVCPADWHPGDEAMATSAAGITNFFGKKH</sequence>
<evidence type="ECO:0000313" key="11">
    <source>
        <dbReference type="Proteomes" id="UP000240042"/>
    </source>
</evidence>
<feature type="domain" description="Thioredoxin" evidence="9">
    <location>
        <begin position="2"/>
        <end position="160"/>
    </location>
</feature>
<dbReference type="InterPro" id="IPR013766">
    <property type="entry name" value="Thioredoxin_domain"/>
</dbReference>
<keyword evidence="11" id="KW-1185">Reference proteome</keyword>
<dbReference type="FunFam" id="3.40.30.10:FF:000002">
    <property type="entry name" value="Alkyl hydroperoxide reductase C"/>
    <property type="match status" value="1"/>
</dbReference>
<proteinExistence type="inferred from homology"/>
<dbReference type="GO" id="GO:0005829">
    <property type="term" value="C:cytosol"/>
    <property type="evidence" value="ECO:0007669"/>
    <property type="project" value="TreeGrafter"/>
</dbReference>
<evidence type="ECO:0000256" key="4">
    <source>
        <dbReference type="ARBA" id="ARBA00022559"/>
    </source>
</evidence>
<keyword evidence="3" id="KW-0963">Cytoplasm</keyword>
<comment type="subcellular location">
    <subcellularLocation>
        <location evidence="1">Cytoplasm</location>
    </subcellularLocation>
</comment>
<dbReference type="InterPro" id="IPR000866">
    <property type="entry name" value="AhpC/TSA"/>
</dbReference>
<dbReference type="PROSITE" id="PS51352">
    <property type="entry name" value="THIOREDOXIN_2"/>
    <property type="match status" value="1"/>
</dbReference>
<dbReference type="Pfam" id="PF00578">
    <property type="entry name" value="AhpC-TSA"/>
    <property type="match status" value="1"/>
</dbReference>
<accession>A0A1I1CXE8</accession>
<dbReference type="GO" id="GO:0042744">
    <property type="term" value="P:hydrogen peroxide catabolic process"/>
    <property type="evidence" value="ECO:0007669"/>
    <property type="project" value="TreeGrafter"/>
</dbReference>
<dbReference type="OrthoDB" id="9812811at2"/>
<dbReference type="STRING" id="34097.SAMN02745150_00053"/>
<organism evidence="10 11">
    <name type="scientific">Brevinema andersonii</name>
    <dbReference type="NCBI Taxonomy" id="34097"/>
    <lineage>
        <taxon>Bacteria</taxon>
        <taxon>Pseudomonadati</taxon>
        <taxon>Spirochaetota</taxon>
        <taxon>Spirochaetia</taxon>
        <taxon>Brevinematales</taxon>
        <taxon>Brevinemataceae</taxon>
        <taxon>Brevinema</taxon>
    </lineage>
</organism>
<dbReference type="Gene3D" id="3.40.30.10">
    <property type="entry name" value="Glutaredoxin"/>
    <property type="match status" value="1"/>
</dbReference>
<evidence type="ECO:0000256" key="7">
    <source>
        <dbReference type="ARBA" id="ARBA00023284"/>
    </source>
</evidence>
<dbReference type="GO" id="GO:0008379">
    <property type="term" value="F:thioredoxin peroxidase activity"/>
    <property type="evidence" value="ECO:0007669"/>
    <property type="project" value="TreeGrafter"/>
</dbReference>
<evidence type="ECO:0000256" key="3">
    <source>
        <dbReference type="ARBA" id="ARBA00022490"/>
    </source>
</evidence>
<keyword evidence="5" id="KW-0560">Oxidoreductase</keyword>
<dbReference type="GO" id="GO:0045454">
    <property type="term" value="P:cell redox homeostasis"/>
    <property type="evidence" value="ECO:0007669"/>
    <property type="project" value="TreeGrafter"/>
</dbReference>
<dbReference type="InterPro" id="IPR019479">
    <property type="entry name" value="Peroxiredoxin_C"/>
</dbReference>
<keyword evidence="6" id="KW-1015">Disulfide bond</keyword>
<dbReference type="PANTHER" id="PTHR10681:SF164">
    <property type="entry name" value="THIOREDOXIN PEROXIDASE 1"/>
    <property type="match status" value="1"/>
</dbReference>
<dbReference type="PANTHER" id="PTHR10681">
    <property type="entry name" value="THIOREDOXIN PEROXIDASE"/>
    <property type="match status" value="1"/>
</dbReference>
<feature type="active site" description="Cysteine sulfenic acid (-SOH) intermediate; for peroxidase activity" evidence="8">
    <location>
        <position position="47"/>
    </location>
</feature>
<evidence type="ECO:0000259" key="9">
    <source>
        <dbReference type="PROSITE" id="PS51352"/>
    </source>
</evidence>
<name>A0A1I1CXE8_BREAD</name>
<evidence type="ECO:0000256" key="2">
    <source>
        <dbReference type="ARBA" id="ARBA00009796"/>
    </source>
</evidence>
<keyword evidence="7" id="KW-0676">Redox-active center</keyword>
<protein>
    <submittedName>
        <fullName evidence="10">Peroxiredoxin (Alkyl hydroperoxide reductase subunit C)</fullName>
    </submittedName>
</protein>